<sequence length="295" mass="33111">MTKERTYYTFQAVRRVDVGELSARLIREISEQEFEETRAAIYRVENYLTGFDAYIWRSLEDLLATAEKARRQFAEKGSSFSPGPVVSELELWVINVCAVIKMYAEHVIVLLGKMYGKESTERRDVKSLFSQLYDSSLSYRVCNHLRNALVHGSPIELMQTTFNTSLSTSGQPATTVEVRLSRDGFREHAQNAKVRDGVVALPEELELISIATETAKGTMALHEEIMHLLSPGMGLAVNSLARLFVEADGVLAEDEWPGFFEVSPSAPEGSRIRPLPLPESVSKFVRDFIDAQPTD</sequence>
<comment type="caution">
    <text evidence="1">The sequence shown here is derived from an EMBL/GenBank/DDBJ whole genome shotgun (WGS) entry which is preliminary data.</text>
</comment>
<keyword evidence="2" id="KW-1185">Reference proteome</keyword>
<reference evidence="1 2" key="1">
    <citation type="journal article" date="2013" name="Genome Announc.">
        <title>Draft Genome Sequence of Arthrobacter crystallopoietes Strain BAB-32, Revealing Genes for Bioremediation.</title>
        <authorList>
            <person name="Joshi M.N."/>
            <person name="Pandit A.S."/>
            <person name="Sharma A."/>
            <person name="Pandya R.V."/>
            <person name="Desai S.M."/>
            <person name="Saxena A.K."/>
            <person name="Bagatharia S.B."/>
        </authorList>
    </citation>
    <scope>NUCLEOTIDE SEQUENCE [LARGE SCALE GENOMIC DNA]</scope>
    <source>
        <strain evidence="1 2">BAB-32</strain>
    </source>
</reference>
<evidence type="ECO:0000313" key="2">
    <source>
        <dbReference type="Proteomes" id="UP000010729"/>
    </source>
</evidence>
<name>N1UYY4_9MICC</name>
<dbReference type="OrthoDB" id="4578214at2"/>
<dbReference type="Proteomes" id="UP000010729">
    <property type="component" value="Unassembled WGS sequence"/>
</dbReference>
<dbReference type="AlphaFoldDB" id="N1UYY4"/>
<dbReference type="RefSeq" id="WP_005272249.1">
    <property type="nucleotide sequence ID" value="NZ_ANPE02000211.1"/>
</dbReference>
<accession>N1UYY4</accession>
<protein>
    <submittedName>
        <fullName evidence="1">Uncharacterized protein</fullName>
    </submittedName>
</protein>
<proteinExistence type="predicted"/>
<gene>
    <name evidence="1" type="ORF">D477_017247</name>
</gene>
<organism evidence="1 2">
    <name type="scientific">Arthrobacter crystallopoietes BAB-32</name>
    <dbReference type="NCBI Taxonomy" id="1246476"/>
    <lineage>
        <taxon>Bacteria</taxon>
        <taxon>Bacillati</taxon>
        <taxon>Actinomycetota</taxon>
        <taxon>Actinomycetes</taxon>
        <taxon>Micrococcales</taxon>
        <taxon>Micrococcaceae</taxon>
        <taxon>Crystallibacter</taxon>
    </lineage>
</organism>
<evidence type="ECO:0000313" key="1">
    <source>
        <dbReference type="EMBL" id="EMY32999.1"/>
    </source>
</evidence>
<dbReference type="EMBL" id="ANPE02000211">
    <property type="protein sequence ID" value="EMY32999.1"/>
    <property type="molecule type" value="Genomic_DNA"/>
</dbReference>